<proteinExistence type="predicted"/>
<dbReference type="Pfam" id="PF22784">
    <property type="entry name" value="PTP-SAK"/>
    <property type="match status" value="1"/>
</dbReference>
<reference evidence="3" key="1">
    <citation type="submission" date="2020-04" db="EMBL/GenBank/DDBJ databases">
        <title>Description of Shewanella salipaludis sp. nov., isolated from a salt marsh.</title>
        <authorList>
            <person name="Park S."/>
            <person name="Yoon J.-H."/>
        </authorList>
    </citation>
    <scope>NUCLEOTIDE SEQUENCE</scope>
    <source>
        <strain evidence="3">SHSM-M6</strain>
    </source>
</reference>
<dbReference type="RefSeq" id="WP_169564743.1">
    <property type="nucleotide sequence ID" value="NZ_JAAXYH010000009.1"/>
</dbReference>
<name>A0A972FTQ6_9GAMM</name>
<sequence length="159" mass="16895">MQHLFWLVEDKIAGRSGPDKDPWDPVALKAAGIGAVLSVNAGTGCDAAALAAAGLRYACTPLTDNIPPQQGDLALCVAQLPKALAFIRQCEADALPLLIHCRSGKDRTGVVMAYYLMSNGAAPLHAVSQVRSIRDIAFSAEGWDQFVFDLLYALQEAAN</sequence>
<dbReference type="Proteomes" id="UP000737113">
    <property type="component" value="Unassembled WGS sequence"/>
</dbReference>
<dbReference type="GO" id="GO:0016791">
    <property type="term" value="F:phosphatase activity"/>
    <property type="evidence" value="ECO:0007669"/>
    <property type="project" value="UniProtKB-ARBA"/>
</dbReference>
<dbReference type="EMBL" id="JAAXYH010000009">
    <property type="protein sequence ID" value="NMH66010.1"/>
    <property type="molecule type" value="Genomic_DNA"/>
</dbReference>
<keyword evidence="1" id="KW-0378">Hydrolase</keyword>
<feature type="domain" description="Tyrosine specific protein phosphatases" evidence="2">
    <location>
        <begin position="81"/>
        <end position="134"/>
    </location>
</feature>
<evidence type="ECO:0000313" key="4">
    <source>
        <dbReference type="Proteomes" id="UP000737113"/>
    </source>
</evidence>
<dbReference type="InterPro" id="IPR000387">
    <property type="entry name" value="Tyr_Pase_dom"/>
</dbReference>
<accession>A0A972FTQ6</accession>
<dbReference type="Gene3D" id="3.90.190.10">
    <property type="entry name" value="Protein tyrosine phosphatase superfamily"/>
    <property type="match status" value="1"/>
</dbReference>
<protein>
    <submittedName>
        <fullName evidence="3">Protein phosphatase</fullName>
    </submittedName>
</protein>
<comment type="caution">
    <text evidence="3">The sequence shown here is derived from an EMBL/GenBank/DDBJ whole genome shotgun (WGS) entry which is preliminary data.</text>
</comment>
<evidence type="ECO:0000313" key="3">
    <source>
        <dbReference type="EMBL" id="NMH66010.1"/>
    </source>
</evidence>
<dbReference type="InterPro" id="IPR057023">
    <property type="entry name" value="PTP-SAK"/>
</dbReference>
<evidence type="ECO:0000259" key="2">
    <source>
        <dbReference type="PROSITE" id="PS50056"/>
    </source>
</evidence>
<dbReference type="InterPro" id="IPR029021">
    <property type="entry name" value="Prot-tyrosine_phosphatase-like"/>
</dbReference>
<keyword evidence="4" id="KW-1185">Reference proteome</keyword>
<dbReference type="AlphaFoldDB" id="A0A972FTQ6"/>
<evidence type="ECO:0000256" key="1">
    <source>
        <dbReference type="ARBA" id="ARBA00022801"/>
    </source>
</evidence>
<dbReference type="PROSITE" id="PS00383">
    <property type="entry name" value="TYR_PHOSPHATASE_1"/>
    <property type="match status" value="1"/>
</dbReference>
<gene>
    <name evidence="3" type="ORF">HC757_12655</name>
</gene>
<dbReference type="PROSITE" id="PS50056">
    <property type="entry name" value="TYR_PHOSPHATASE_2"/>
    <property type="match status" value="1"/>
</dbReference>
<organism evidence="3 4">
    <name type="scientific">Shewanella salipaludis</name>
    <dbReference type="NCBI Taxonomy" id="2723052"/>
    <lineage>
        <taxon>Bacteria</taxon>
        <taxon>Pseudomonadati</taxon>
        <taxon>Pseudomonadota</taxon>
        <taxon>Gammaproteobacteria</taxon>
        <taxon>Alteromonadales</taxon>
        <taxon>Shewanellaceae</taxon>
        <taxon>Shewanella</taxon>
    </lineage>
</organism>
<dbReference type="SUPFAM" id="SSF52799">
    <property type="entry name" value="(Phosphotyrosine protein) phosphatases II"/>
    <property type="match status" value="1"/>
</dbReference>
<dbReference type="InterPro" id="IPR016130">
    <property type="entry name" value="Tyr_Pase_AS"/>
</dbReference>